<reference evidence="1" key="1">
    <citation type="submission" date="2018-02" db="EMBL/GenBank/DDBJ databases">
        <title>Rhizophora mucronata_Transcriptome.</title>
        <authorList>
            <person name="Meera S.P."/>
            <person name="Sreeshan A."/>
            <person name="Augustine A."/>
        </authorList>
    </citation>
    <scope>NUCLEOTIDE SEQUENCE</scope>
    <source>
        <tissue evidence="1">Leaf</tissue>
    </source>
</reference>
<sequence>MNGEGHSVGSFLHMFTTVRSATLCTLVEKKSINFRTAIIAPPCKHARGCSRDIFSSACKHCSATSKYSMAINLWQRTAIASCLTRNADACGNTSHR</sequence>
<organism evidence="1">
    <name type="scientific">Rhizophora mucronata</name>
    <name type="common">Asiatic mangrove</name>
    <dbReference type="NCBI Taxonomy" id="61149"/>
    <lineage>
        <taxon>Eukaryota</taxon>
        <taxon>Viridiplantae</taxon>
        <taxon>Streptophyta</taxon>
        <taxon>Embryophyta</taxon>
        <taxon>Tracheophyta</taxon>
        <taxon>Spermatophyta</taxon>
        <taxon>Magnoliopsida</taxon>
        <taxon>eudicotyledons</taxon>
        <taxon>Gunneridae</taxon>
        <taxon>Pentapetalae</taxon>
        <taxon>rosids</taxon>
        <taxon>fabids</taxon>
        <taxon>Malpighiales</taxon>
        <taxon>Rhizophoraceae</taxon>
        <taxon>Rhizophora</taxon>
    </lineage>
</organism>
<evidence type="ECO:0000313" key="1">
    <source>
        <dbReference type="EMBL" id="MBX24968.1"/>
    </source>
</evidence>
<dbReference type="AlphaFoldDB" id="A0A2P2M443"/>
<dbReference type="EMBL" id="GGEC01044484">
    <property type="protein sequence ID" value="MBX24968.1"/>
    <property type="molecule type" value="Transcribed_RNA"/>
</dbReference>
<accession>A0A2P2M443</accession>
<proteinExistence type="predicted"/>
<protein>
    <submittedName>
        <fullName evidence="1">Uncharacterized protein MANES_08G003000</fullName>
    </submittedName>
</protein>
<name>A0A2P2M443_RHIMU</name>